<dbReference type="KEGG" id="sbae:DSM104329_03933"/>
<evidence type="ECO:0000256" key="2">
    <source>
        <dbReference type="ARBA" id="ARBA00022475"/>
    </source>
</evidence>
<feature type="transmembrane region" description="Helical" evidence="6">
    <location>
        <begin position="53"/>
        <end position="75"/>
    </location>
</feature>
<evidence type="ECO:0000256" key="1">
    <source>
        <dbReference type="ARBA" id="ARBA00004651"/>
    </source>
</evidence>
<dbReference type="SUPFAM" id="SSF56281">
    <property type="entry name" value="Metallo-hydrolase/oxidoreductase"/>
    <property type="match status" value="1"/>
</dbReference>
<feature type="transmembrane region" description="Helical" evidence="6">
    <location>
        <begin position="241"/>
        <end position="259"/>
    </location>
</feature>
<dbReference type="InterPro" id="IPR004477">
    <property type="entry name" value="ComEC_N"/>
</dbReference>
<dbReference type="GO" id="GO:0005886">
    <property type="term" value="C:plasma membrane"/>
    <property type="evidence" value="ECO:0007669"/>
    <property type="project" value="UniProtKB-SubCell"/>
</dbReference>
<sequence length="756" mass="76044">MAEGLAAWGRETQLLVLGALVAGMLVATGPPVVALVLAGLAAAAGGPALRRPLFAGVLGAAVLAGALAAHGRLAALDRTALTPLLDRSVSLRATLLEAPRDRRYGSWSAPARIVAGPGRGERIVLRGRGGPRGAIGAEVQARGRLERLAPWEAYEARRGAHAALATDAVRLTGRRRGGLAGAVDTIRRTAEHGVSTGLAPPQAALARGMVLGQDDALDEDTREAFRASGLSHVLAASGQNVALLAVLAAAVVMVLGGGLRLRLAAALALVALYVPLAGAGPSIQRAGVMGAAALVAGLAGRPASRAYALVLAAAVTLALNPRAAGDPGWQLSFAAVVAIAVLVPRLRGGAMLRRLPAPVADGAAMTLAATLGTAPLLALHFERLSLASLPANLVAMPAVAPVVWLGTLAGALAQLGAPGLALAGAVNDVAALPLGFVDAVATTADRLPHASVPLRLGAPAAIGAYLLIAAATASRRVRVVIVGAAVPLVVGAGALVAAAGPPAPPNEPTVSFLDIGQGDATLLQDGDAAVLVDTGPPDGPIVERLRAAGVRRLDLLVLTHGEADHAGAAGRVLRAVPVDAVLDGSATAPAGGQAEIEGAIDGSRAQRLRPVSGQRLRVGALELRVLWPPPEPPPPGGAPNDRAVVLLVRRGPASLLLTADAESPVTAPLDLPPVDVLKVAHHGSVDPGLPALLERVRPSIAAIEVGADNSYGHPAAETLAALRAARVPRVLRTDRDGTVRLTLTGREIRVSTQRGS</sequence>
<proteinExistence type="predicted"/>
<feature type="transmembrane region" description="Helical" evidence="6">
    <location>
        <begin position="452"/>
        <end position="472"/>
    </location>
</feature>
<feature type="transmembrane region" description="Helical" evidence="6">
    <location>
        <begin position="329"/>
        <end position="347"/>
    </location>
</feature>
<evidence type="ECO:0000313" key="8">
    <source>
        <dbReference type="EMBL" id="UGS37517.1"/>
    </source>
</evidence>
<evidence type="ECO:0000256" key="3">
    <source>
        <dbReference type="ARBA" id="ARBA00022692"/>
    </source>
</evidence>
<dbReference type="NCBIfam" id="TIGR00360">
    <property type="entry name" value="ComEC_N-term"/>
    <property type="match status" value="1"/>
</dbReference>
<keyword evidence="3 6" id="KW-0812">Transmembrane</keyword>
<dbReference type="Pfam" id="PF03772">
    <property type="entry name" value="Competence"/>
    <property type="match status" value="1"/>
</dbReference>
<dbReference type="InterPro" id="IPR036866">
    <property type="entry name" value="RibonucZ/Hydroxyglut_hydro"/>
</dbReference>
<evidence type="ECO:0000256" key="4">
    <source>
        <dbReference type="ARBA" id="ARBA00022989"/>
    </source>
</evidence>
<dbReference type="PANTHER" id="PTHR30619:SF1">
    <property type="entry name" value="RECOMBINATION PROTEIN 2"/>
    <property type="match status" value="1"/>
</dbReference>
<evidence type="ECO:0000256" key="5">
    <source>
        <dbReference type="ARBA" id="ARBA00023136"/>
    </source>
</evidence>
<dbReference type="Gene3D" id="3.60.15.10">
    <property type="entry name" value="Ribonuclease Z/Hydroxyacylglutathione hydrolase-like"/>
    <property type="match status" value="1"/>
</dbReference>
<evidence type="ECO:0000256" key="6">
    <source>
        <dbReference type="SAM" id="Phobius"/>
    </source>
</evidence>
<dbReference type="InterPro" id="IPR052159">
    <property type="entry name" value="Competence_DNA_uptake"/>
</dbReference>
<evidence type="ECO:0000313" key="9">
    <source>
        <dbReference type="Proteomes" id="UP001162834"/>
    </source>
</evidence>
<keyword evidence="2" id="KW-1003">Cell membrane</keyword>
<gene>
    <name evidence="8" type="ORF">DSM104329_03933</name>
</gene>
<dbReference type="Proteomes" id="UP001162834">
    <property type="component" value="Chromosome"/>
</dbReference>
<accession>A0A9E6XZR2</accession>
<feature type="transmembrane region" description="Helical" evidence="6">
    <location>
        <begin position="359"/>
        <end position="381"/>
    </location>
</feature>
<dbReference type="CDD" id="cd07731">
    <property type="entry name" value="ComA-like_MBL-fold"/>
    <property type="match status" value="1"/>
</dbReference>
<dbReference type="InterPro" id="IPR035681">
    <property type="entry name" value="ComA-like_MBL"/>
</dbReference>
<dbReference type="PANTHER" id="PTHR30619">
    <property type="entry name" value="DNA INTERNALIZATION/COMPETENCE PROTEIN COMEC/REC2"/>
    <property type="match status" value="1"/>
</dbReference>
<dbReference type="SMART" id="SM00849">
    <property type="entry name" value="Lactamase_B"/>
    <property type="match status" value="1"/>
</dbReference>
<comment type="subcellular location">
    <subcellularLocation>
        <location evidence="1">Cell membrane</location>
        <topology evidence="1">Multi-pass membrane protein</topology>
    </subcellularLocation>
</comment>
<protein>
    <recommendedName>
        <fullName evidence="7">Metallo-beta-lactamase domain-containing protein</fullName>
    </recommendedName>
</protein>
<evidence type="ECO:0000259" key="7">
    <source>
        <dbReference type="SMART" id="SM00849"/>
    </source>
</evidence>
<feature type="transmembrane region" description="Helical" evidence="6">
    <location>
        <begin position="304"/>
        <end position="323"/>
    </location>
</feature>
<feature type="transmembrane region" description="Helical" evidence="6">
    <location>
        <begin position="479"/>
        <end position="500"/>
    </location>
</feature>
<feature type="transmembrane region" description="Helical" evidence="6">
    <location>
        <begin position="420"/>
        <end position="440"/>
    </location>
</feature>
<reference evidence="8" key="1">
    <citation type="journal article" date="2022" name="Int. J. Syst. Evol. Microbiol.">
        <title>Pseudomonas aegrilactucae sp. nov. and Pseudomonas morbosilactucae sp. nov., pathogens causing bacterial rot of lettuce in Japan.</title>
        <authorList>
            <person name="Sawada H."/>
            <person name="Fujikawa T."/>
            <person name="Satou M."/>
        </authorList>
    </citation>
    <scope>NUCLEOTIDE SEQUENCE</scope>
    <source>
        <strain evidence="8">0166_1</strain>
    </source>
</reference>
<dbReference type="InterPro" id="IPR001279">
    <property type="entry name" value="Metallo-B-lactamas"/>
</dbReference>
<organism evidence="8 9">
    <name type="scientific">Capillimicrobium parvum</name>
    <dbReference type="NCBI Taxonomy" id="2884022"/>
    <lineage>
        <taxon>Bacteria</taxon>
        <taxon>Bacillati</taxon>
        <taxon>Actinomycetota</taxon>
        <taxon>Thermoleophilia</taxon>
        <taxon>Solirubrobacterales</taxon>
        <taxon>Capillimicrobiaceae</taxon>
        <taxon>Capillimicrobium</taxon>
    </lineage>
</organism>
<feature type="domain" description="Metallo-beta-lactamase" evidence="7">
    <location>
        <begin position="517"/>
        <end position="700"/>
    </location>
</feature>
<keyword evidence="9" id="KW-1185">Reference proteome</keyword>
<dbReference type="AlphaFoldDB" id="A0A9E6XZR2"/>
<keyword evidence="4 6" id="KW-1133">Transmembrane helix</keyword>
<feature type="transmembrane region" description="Helical" evidence="6">
    <location>
        <begin position="393"/>
        <end position="413"/>
    </location>
</feature>
<name>A0A9E6XZR2_9ACTN</name>
<dbReference type="Pfam" id="PF00753">
    <property type="entry name" value="Lactamase_B"/>
    <property type="match status" value="1"/>
</dbReference>
<dbReference type="EMBL" id="CP087164">
    <property type="protein sequence ID" value="UGS37517.1"/>
    <property type="molecule type" value="Genomic_DNA"/>
</dbReference>
<feature type="transmembrane region" description="Helical" evidence="6">
    <location>
        <begin position="265"/>
        <end position="283"/>
    </location>
</feature>
<keyword evidence="5 6" id="KW-0472">Membrane</keyword>